<accession>A0A1Q5TPK2</accession>
<dbReference type="Proteomes" id="UP000186268">
    <property type="component" value="Unassembled WGS sequence"/>
</dbReference>
<evidence type="ECO:0000313" key="1">
    <source>
        <dbReference type="EMBL" id="OKP02148.1"/>
    </source>
</evidence>
<sequence>MVRLLTSDEYVDAFIVSERLMSTTWLRYNSSAGTSIYCPDCPSYIRDARRDQYPCLALFYTRDIMLDFGYYSWNIRLMLFENRAWNWSNVYQLSERMQFIVRRVQQYWVPNFWQQP</sequence>
<comment type="caution">
    <text evidence="1">The sequence shown here is derived from an EMBL/GenBank/DDBJ whole genome shotgun (WGS) entry which is preliminary data.</text>
</comment>
<keyword evidence="2" id="KW-1185">Reference proteome</keyword>
<evidence type="ECO:0000313" key="2">
    <source>
        <dbReference type="Proteomes" id="UP000186268"/>
    </source>
</evidence>
<reference evidence="1 2" key="1">
    <citation type="submission" date="2016-09" db="EMBL/GenBank/DDBJ databases">
        <title>Xenorhabdus thuongxuanensis sp. nov. and Xenorhabdus eapokensis sp. nov., isolated from Steinernema species.</title>
        <authorList>
            <person name="Kaempfer P."/>
            <person name="Tobias N.J."/>
            <person name="Phan Ke L."/>
            <person name="Bode H.B."/>
            <person name="Glaeser S.P."/>
        </authorList>
    </citation>
    <scope>NUCLEOTIDE SEQUENCE [LARGE SCALE GENOMIC DNA]</scope>
    <source>
        <strain evidence="1 2">DL20</strain>
    </source>
</reference>
<proteinExistence type="predicted"/>
<dbReference type="EMBL" id="MKGQ01000017">
    <property type="protein sequence ID" value="OKP02148.1"/>
    <property type="molecule type" value="Genomic_DNA"/>
</dbReference>
<dbReference type="AlphaFoldDB" id="A0A1Q5TPK2"/>
<gene>
    <name evidence="1" type="ORF">Xedl_02510</name>
</gene>
<name>A0A1Q5TPK2_9GAMM</name>
<organism evidence="1 2">
    <name type="scientific">Xenorhabdus eapokensis</name>
    <dbReference type="NCBI Taxonomy" id="1873482"/>
    <lineage>
        <taxon>Bacteria</taxon>
        <taxon>Pseudomonadati</taxon>
        <taxon>Pseudomonadota</taxon>
        <taxon>Gammaproteobacteria</taxon>
        <taxon>Enterobacterales</taxon>
        <taxon>Morganellaceae</taxon>
        <taxon>Xenorhabdus</taxon>
    </lineage>
</organism>
<protein>
    <submittedName>
        <fullName evidence="1">Uncharacterized protein</fullName>
    </submittedName>
</protein>